<dbReference type="AlphaFoldDB" id="A0A4Y9YNA5"/>
<dbReference type="Proteomes" id="UP000298390">
    <property type="component" value="Unassembled WGS sequence"/>
</dbReference>
<dbReference type="STRING" id="34475.A0A4Y9YNA5"/>
<organism evidence="1 2">
    <name type="scientific">Rhodofomes roseus</name>
    <dbReference type="NCBI Taxonomy" id="34475"/>
    <lineage>
        <taxon>Eukaryota</taxon>
        <taxon>Fungi</taxon>
        <taxon>Dikarya</taxon>
        <taxon>Basidiomycota</taxon>
        <taxon>Agaricomycotina</taxon>
        <taxon>Agaricomycetes</taxon>
        <taxon>Polyporales</taxon>
        <taxon>Rhodofomes</taxon>
    </lineage>
</organism>
<gene>
    <name evidence="1" type="ORF">EVJ58_g3398</name>
</gene>
<name>A0A4Y9YNA5_9APHY</name>
<evidence type="ECO:0000313" key="1">
    <source>
        <dbReference type="EMBL" id="TFY63193.1"/>
    </source>
</evidence>
<dbReference type="EMBL" id="SEKV01000138">
    <property type="protein sequence ID" value="TFY63193.1"/>
    <property type="molecule type" value="Genomic_DNA"/>
</dbReference>
<proteinExistence type="predicted"/>
<protein>
    <submittedName>
        <fullName evidence="1">Uncharacterized protein</fullName>
    </submittedName>
</protein>
<comment type="caution">
    <text evidence="1">The sequence shown here is derived from an EMBL/GenBank/DDBJ whole genome shotgun (WGS) entry which is preliminary data.</text>
</comment>
<accession>A0A4Y9YNA5</accession>
<sequence>MSKSPLLFTMVLAIATRHWQPRPKLHQLAMAYACEAVTQVLIDSCHAIETCQAYILLTVYPAPFQRWFENRSWLLIGASIRCSALNLSYDIYIVAYLDSMRLAIQLLEAVQPDRSNPDLWEPDVLALVREYDYKITQRYNHWQQRLTEQHNPADWRVKAERDTRLTLNTCLQRLVVLVGPDSENHATHTHRPAVSQRAPALRHRAPISLLDPRFATLVDRALRDSILTDVHSLIRVWASADVALDKQHAPYIYSRFLSSLLSKYLEAQNAGPDASVHAPLDFSWPQGPRSDSPQGYDVGPMGYQTVFDADPAQFVEASQGGDAFAFQNFVTNVKTAQAGWQMSEPQPLTSFHEPSWQSGSWCEDLQQLGAAAWDHPAGANTLYERTVLSG</sequence>
<evidence type="ECO:0000313" key="2">
    <source>
        <dbReference type="Proteomes" id="UP000298390"/>
    </source>
</evidence>
<reference evidence="1 2" key="1">
    <citation type="submission" date="2019-01" db="EMBL/GenBank/DDBJ databases">
        <title>Genome sequencing of the rare red list fungi Fomitopsis rosea.</title>
        <authorList>
            <person name="Buettner E."/>
            <person name="Kellner H."/>
        </authorList>
    </citation>
    <scope>NUCLEOTIDE SEQUENCE [LARGE SCALE GENOMIC DNA]</scope>
    <source>
        <strain evidence="1 2">DSM 105464</strain>
    </source>
</reference>